<dbReference type="RefSeq" id="WP_349805353.1">
    <property type="nucleotide sequence ID" value="NZ_JBEGDP010000025.1"/>
</dbReference>
<evidence type="ECO:0000256" key="1">
    <source>
        <dbReference type="SAM" id="MobiDB-lite"/>
    </source>
</evidence>
<proteinExistence type="predicted"/>
<dbReference type="Proteomes" id="UP001482520">
    <property type="component" value="Unassembled WGS sequence"/>
</dbReference>
<feature type="compositionally biased region" description="Basic and acidic residues" evidence="1">
    <location>
        <begin position="32"/>
        <end position="54"/>
    </location>
</feature>
<name>A0ABV1P2H6_9ACTN</name>
<dbReference type="EMBL" id="JBEGDP010000025">
    <property type="protein sequence ID" value="MEQ7848962.1"/>
    <property type="molecule type" value="Genomic_DNA"/>
</dbReference>
<evidence type="ECO:0008006" key="4">
    <source>
        <dbReference type="Google" id="ProtNLM"/>
    </source>
</evidence>
<keyword evidence="3" id="KW-1185">Reference proteome</keyword>
<organism evidence="2 3">
    <name type="scientific">Nocardioides kribbensis</name>
    <dbReference type="NCBI Taxonomy" id="305517"/>
    <lineage>
        <taxon>Bacteria</taxon>
        <taxon>Bacillati</taxon>
        <taxon>Actinomycetota</taxon>
        <taxon>Actinomycetes</taxon>
        <taxon>Propionibacteriales</taxon>
        <taxon>Nocardioidaceae</taxon>
        <taxon>Nocardioides</taxon>
    </lineage>
</organism>
<gene>
    <name evidence="2" type="ORF">V6R90_16915</name>
</gene>
<evidence type="ECO:0000313" key="2">
    <source>
        <dbReference type="EMBL" id="MEQ7848962.1"/>
    </source>
</evidence>
<feature type="region of interest" description="Disordered" evidence="1">
    <location>
        <begin position="1"/>
        <end position="88"/>
    </location>
</feature>
<accession>A0ABV1P2H6</accession>
<feature type="compositionally biased region" description="Basic and acidic residues" evidence="1">
    <location>
        <begin position="1"/>
        <end position="19"/>
    </location>
</feature>
<sequence length="332" mass="35322">MTTRIDLGRLDGARAEHEAAPGPGAGAGAGRESADPRRVRVSRRAAEALGRRLESPMPWQVARRTGPDRTLDGSMRPAPVPPHDPDDTTDPWEELGGLGLVDASGRLFPELPGALDVLARPETAVDLDLVVRRPTTGAAPVAAPGDGAGPAGSTDVQLRAWHRRRAGRVTAVATAGAQVEIGWFDDRSWAAELARVAAVTSALAPTPPARDLTLPHELMLGVGVARRTDAPRLTEELLRRHLPHMRVPEGADAREQVQLLHSGVVGRLRAVVSGQGDDGRRKVGWVSWLLFSDGWRTLRPHVDSGVSQVGVHHVEPSALGREVARLVAGVTS</sequence>
<comment type="caution">
    <text evidence="2">The sequence shown here is derived from an EMBL/GenBank/DDBJ whole genome shotgun (WGS) entry which is preliminary data.</text>
</comment>
<protein>
    <recommendedName>
        <fullName evidence="4">ESX secretion-associated protein EspG</fullName>
    </recommendedName>
</protein>
<reference evidence="2 3" key="1">
    <citation type="submission" date="2024-02" db="EMBL/GenBank/DDBJ databases">
        <title>Full genome sequence of Nocardioides kribbensis.</title>
        <authorList>
            <person name="Poletto B.L."/>
            <person name="Silva G."/>
            <person name="Galante D."/>
            <person name="Campos K.R."/>
            <person name="Santos M.B.N."/>
            <person name="Sacchi C.T."/>
        </authorList>
    </citation>
    <scope>NUCLEOTIDE SEQUENCE [LARGE SCALE GENOMIC DNA]</scope>
    <source>
        <strain evidence="2 3">O4R</strain>
    </source>
</reference>
<evidence type="ECO:0000313" key="3">
    <source>
        <dbReference type="Proteomes" id="UP001482520"/>
    </source>
</evidence>